<dbReference type="Pfam" id="PF01471">
    <property type="entry name" value="PG_binding_1"/>
    <property type="match status" value="1"/>
</dbReference>
<dbReference type="SUPFAM" id="SSF50494">
    <property type="entry name" value="Trypsin-like serine proteases"/>
    <property type="match status" value="1"/>
</dbReference>
<reference evidence="3 5" key="2">
    <citation type="submission" date="2018-03" db="EMBL/GenBank/DDBJ databases">
        <title>Genomic Encyclopedia of Archaeal and Bacterial Type Strains, Phase II (KMG-II): from individual species to whole genera.</title>
        <authorList>
            <person name="Goeker M."/>
        </authorList>
    </citation>
    <scope>NUCLEOTIDE SEQUENCE [LARGE SCALE GENOMIC DNA]</scope>
    <source>
        <strain evidence="3 5">DSM 25227</strain>
    </source>
</reference>
<accession>A0A2Y9C7U8</accession>
<evidence type="ECO:0000313" key="5">
    <source>
        <dbReference type="Proteomes" id="UP000245839"/>
    </source>
</evidence>
<dbReference type="GO" id="GO:0006508">
    <property type="term" value="P:proteolysis"/>
    <property type="evidence" value="ECO:0007669"/>
    <property type="project" value="UniProtKB-KW"/>
</dbReference>
<evidence type="ECO:0000259" key="2">
    <source>
        <dbReference type="Pfam" id="PF01471"/>
    </source>
</evidence>
<dbReference type="Gene3D" id="2.40.10.120">
    <property type="match status" value="1"/>
</dbReference>
<dbReference type="AlphaFoldDB" id="A0A2Y9C7U8"/>
<dbReference type="InterPro" id="IPR002477">
    <property type="entry name" value="Peptidoglycan-bd-like"/>
</dbReference>
<organism evidence="4 6">
    <name type="scientific">Jannaschia seohaensis</name>
    <dbReference type="NCBI Taxonomy" id="475081"/>
    <lineage>
        <taxon>Bacteria</taxon>
        <taxon>Pseudomonadati</taxon>
        <taxon>Pseudomonadota</taxon>
        <taxon>Alphaproteobacteria</taxon>
        <taxon>Rhodobacterales</taxon>
        <taxon>Roseobacteraceae</taxon>
        <taxon>Jannaschia</taxon>
    </lineage>
</organism>
<feature type="signal peptide" evidence="1">
    <location>
        <begin position="1"/>
        <end position="21"/>
    </location>
</feature>
<dbReference type="InterPro" id="IPR009003">
    <property type="entry name" value="Peptidase_S1_PA"/>
</dbReference>
<dbReference type="EMBL" id="QGDJ01000005">
    <property type="protein sequence ID" value="PWJ18318.1"/>
    <property type="molecule type" value="Genomic_DNA"/>
</dbReference>
<evidence type="ECO:0000313" key="6">
    <source>
        <dbReference type="Proteomes" id="UP000251571"/>
    </source>
</evidence>
<dbReference type="SUPFAM" id="SSF47090">
    <property type="entry name" value="PGBD-like"/>
    <property type="match status" value="1"/>
</dbReference>
<keyword evidence="5" id="KW-1185">Reference proteome</keyword>
<name>A0A2Y9C7U8_9RHOB</name>
<keyword evidence="1" id="KW-0732">Signal</keyword>
<dbReference type="OrthoDB" id="6810892at2"/>
<dbReference type="InterPro" id="IPR036366">
    <property type="entry name" value="PGBDSf"/>
</dbReference>
<dbReference type="Proteomes" id="UP000245839">
    <property type="component" value="Unassembled WGS sequence"/>
</dbReference>
<keyword evidence="4" id="KW-0645">Protease</keyword>
<evidence type="ECO:0000313" key="4">
    <source>
        <dbReference type="EMBL" id="SSA46843.1"/>
    </source>
</evidence>
<dbReference type="EMBL" id="UETC01000005">
    <property type="protein sequence ID" value="SSA46843.1"/>
    <property type="molecule type" value="Genomic_DNA"/>
</dbReference>
<protein>
    <submittedName>
        <fullName evidence="3">S1-C subfamily serine protease</fullName>
    </submittedName>
    <submittedName>
        <fullName evidence="4">Serine protease, S1-C subfamily, contains C-terminal PDZ domain</fullName>
    </submittedName>
</protein>
<dbReference type="GO" id="GO:0008233">
    <property type="term" value="F:peptidase activity"/>
    <property type="evidence" value="ECO:0007669"/>
    <property type="project" value="UniProtKB-KW"/>
</dbReference>
<reference evidence="4 6" key="1">
    <citation type="submission" date="2016-10" db="EMBL/GenBank/DDBJ databases">
        <authorList>
            <person name="Cai Z."/>
        </authorList>
    </citation>
    <scope>NUCLEOTIDE SEQUENCE [LARGE SCALE GENOMIC DNA]</scope>
    <source>
        <strain evidence="4 6">DSM 25227</strain>
    </source>
</reference>
<evidence type="ECO:0000256" key="1">
    <source>
        <dbReference type="SAM" id="SignalP"/>
    </source>
</evidence>
<sequence>MRVLFALCLALTLLSVPGARAQDREFFVQIEAHPATDVAERRARAYSDLLPDVNGFRLGGGWHALTLGPYPESEARAILRRLLGEGLIPRDSYLSDGGTYGERFWPQGPVAPRLPVPPVAVAPSEIPEETIGEARRSESLLSGEERRDLQRALAWFDYYSAGIDGSFGRGTRGSMLAWQRDAGVEPTGVLTTRQRARLLAEWRASQTALGLGPIESAEAGIALTGPMGLVSFDRVEAPFVHYVPKDDSGVRLSLISQPGDRATLAGLYEILQTLDVVPPEGERTKLRDGFSIRGEAPGRTTQVSARLEDGHIFGYLLSWPPAQDMAARRALAEMESTLRRIGPPLNPDEGFDPAEQSLDMVSGLEVRRPLRSGSGFFVDGAGRVATAQANVAGCGRLTLDRLHEARVVHSEAGIAVLAPEGALAPLEVARLAPLPGRLRSAVSVGGYPYGGVLGAATLSFGTLEDVRGLDGSDAVLRLSMETRDGDVGGPVLDMSGRVTGLLLPAPVSDATVLPADVSFAAKASELARVLDGAGVTPRIEEAGGILPPEDLTTRATGITVLVNCWE</sequence>
<feature type="domain" description="Peptidoglycan binding-like" evidence="2">
    <location>
        <begin position="142"/>
        <end position="198"/>
    </location>
</feature>
<evidence type="ECO:0000313" key="3">
    <source>
        <dbReference type="EMBL" id="PWJ18318.1"/>
    </source>
</evidence>
<gene>
    <name evidence="3" type="ORF">BCF38_105307</name>
    <name evidence="4" type="ORF">SAMN05421539_105307</name>
</gene>
<proteinExistence type="predicted"/>
<dbReference type="RefSeq" id="WP_109564778.1">
    <property type="nucleotide sequence ID" value="NZ_QGDJ01000005.1"/>
</dbReference>
<keyword evidence="4" id="KW-0378">Hydrolase</keyword>
<dbReference type="Proteomes" id="UP000251571">
    <property type="component" value="Unassembled WGS sequence"/>
</dbReference>
<dbReference type="Gene3D" id="1.10.101.10">
    <property type="entry name" value="PGBD-like superfamily/PGBD"/>
    <property type="match status" value="1"/>
</dbReference>
<feature type="chain" id="PRO_5033338525" evidence="1">
    <location>
        <begin position="22"/>
        <end position="566"/>
    </location>
</feature>
<dbReference type="InterPro" id="IPR036365">
    <property type="entry name" value="PGBD-like_sf"/>
</dbReference>
<dbReference type="Pfam" id="PF13365">
    <property type="entry name" value="Trypsin_2"/>
    <property type="match status" value="1"/>
</dbReference>